<dbReference type="InterPro" id="IPR007040">
    <property type="entry name" value="Ribosome_modulation_factor"/>
</dbReference>
<accession>A0A1H3VWB2</accession>
<dbReference type="NCBIfam" id="NF041886">
    <property type="entry name" value="Rmf_CrpP_fam"/>
    <property type="match status" value="1"/>
</dbReference>
<dbReference type="InterPro" id="IPR023200">
    <property type="entry name" value="RMF_sf"/>
</dbReference>
<dbReference type="Gene3D" id="1.10.10.620">
    <property type="entry name" value="ribosome modulation factor like domain"/>
    <property type="match status" value="1"/>
</dbReference>
<keyword evidence="2" id="KW-0810">Translation regulation</keyword>
<sequence>MKRQKRNPADRAFYKGYLAALHNKSMDSCPFINGDSHQEWVNGWREGREDYWNGFDKTTKAQKLEIYSAVSTDIQFPDGWSTI</sequence>
<keyword evidence="4" id="KW-1185">Reference proteome</keyword>
<evidence type="ECO:0000313" key="4">
    <source>
        <dbReference type="Proteomes" id="UP000198658"/>
    </source>
</evidence>
<dbReference type="Proteomes" id="UP000198658">
    <property type="component" value="Unassembled WGS sequence"/>
</dbReference>
<dbReference type="RefSeq" id="WP_091384423.1">
    <property type="nucleotide sequence ID" value="NZ_FNQO01000001.1"/>
</dbReference>
<proteinExistence type="predicted"/>
<organism evidence="3 4">
    <name type="scientific">Microbulbifer marinus</name>
    <dbReference type="NCBI Taxonomy" id="658218"/>
    <lineage>
        <taxon>Bacteria</taxon>
        <taxon>Pseudomonadati</taxon>
        <taxon>Pseudomonadota</taxon>
        <taxon>Gammaproteobacteria</taxon>
        <taxon>Cellvibrionales</taxon>
        <taxon>Microbulbiferaceae</taxon>
        <taxon>Microbulbifer</taxon>
    </lineage>
</organism>
<keyword evidence="1" id="KW-0963">Cytoplasm</keyword>
<evidence type="ECO:0000256" key="1">
    <source>
        <dbReference type="ARBA" id="ARBA00022490"/>
    </source>
</evidence>
<dbReference type="STRING" id="658218.SAMN05216562_0324"/>
<dbReference type="Pfam" id="PF04957">
    <property type="entry name" value="RMF"/>
    <property type="match status" value="1"/>
</dbReference>
<name>A0A1H3VWB2_9GAMM</name>
<dbReference type="NCBIfam" id="NF011162">
    <property type="entry name" value="PRK14563.1"/>
    <property type="match status" value="1"/>
</dbReference>
<reference evidence="4" key="1">
    <citation type="submission" date="2016-10" db="EMBL/GenBank/DDBJ databases">
        <authorList>
            <person name="Varghese N."/>
            <person name="Submissions S."/>
        </authorList>
    </citation>
    <scope>NUCLEOTIDE SEQUENCE [LARGE SCALE GENOMIC DNA]</scope>
    <source>
        <strain evidence="4">CGMCC 1.10657</strain>
    </source>
</reference>
<protein>
    <submittedName>
        <fullName evidence="3">Ribosome modulation factor</fullName>
    </submittedName>
</protein>
<gene>
    <name evidence="3" type="ORF">SAMN05216562_0324</name>
</gene>
<evidence type="ECO:0000256" key="2">
    <source>
        <dbReference type="ARBA" id="ARBA00022845"/>
    </source>
</evidence>
<dbReference type="GO" id="GO:0006417">
    <property type="term" value="P:regulation of translation"/>
    <property type="evidence" value="ECO:0007669"/>
    <property type="project" value="UniProtKB-KW"/>
</dbReference>
<dbReference type="AlphaFoldDB" id="A0A1H3VWB2"/>
<evidence type="ECO:0000313" key="3">
    <source>
        <dbReference type="EMBL" id="SDZ78981.1"/>
    </source>
</evidence>
<dbReference type="OrthoDB" id="5917763at2"/>
<dbReference type="EMBL" id="FNQO01000001">
    <property type="protein sequence ID" value="SDZ78981.1"/>
    <property type="molecule type" value="Genomic_DNA"/>
</dbReference>